<protein>
    <submittedName>
        <fullName evidence="2">Uncharacterized protein</fullName>
    </submittedName>
</protein>
<gene>
    <name evidence="1" type="ORF">KP014_15305</name>
    <name evidence="2" type="ORF">SAMN04487895_10330</name>
</gene>
<proteinExistence type="predicted"/>
<dbReference type="EMBL" id="FODH01000003">
    <property type="protein sequence ID" value="SEN80289.1"/>
    <property type="molecule type" value="Genomic_DNA"/>
</dbReference>
<accession>A0A1H8JHR3</accession>
<evidence type="ECO:0000313" key="2">
    <source>
        <dbReference type="EMBL" id="SEN80289.1"/>
    </source>
</evidence>
<dbReference type="STRING" id="1333845.SAMN04487895_10330"/>
<dbReference type="RefSeq" id="WP_090833901.1">
    <property type="nucleotide sequence ID" value="NZ_CP076607.1"/>
</dbReference>
<reference evidence="1 4" key="2">
    <citation type="submission" date="2021-06" db="EMBL/GenBank/DDBJ databases">
        <title>Whole genome sequence of Paenibacillus sophorae DSM23020 for comparative genomics.</title>
        <authorList>
            <person name="Kim M.-J."/>
            <person name="Lee G."/>
            <person name="Shin J.-H."/>
        </authorList>
    </citation>
    <scope>NUCLEOTIDE SEQUENCE [LARGE SCALE GENOMIC DNA]</scope>
    <source>
        <strain evidence="1 4">DSM 23020</strain>
    </source>
</reference>
<dbReference type="EMBL" id="CP076607">
    <property type="protein sequence ID" value="QWU13368.1"/>
    <property type="molecule type" value="Genomic_DNA"/>
</dbReference>
<sequence>MNELDRLNRQLAPIERALSLLSWWERRIKRQVFLSMDDEAASAAALGLSVPTLRREVSNHCGRILRGHMSEHDKEINQNRKGWFDKETKKIYISLSVFPRDILERAVRSVQENMRKAGFRSLRPGQASEWLNVAFSIGLKTEKEPAELSIRWSDEPHRCERFVRWEA</sequence>
<dbReference type="Proteomes" id="UP000198809">
    <property type="component" value="Unassembled WGS sequence"/>
</dbReference>
<dbReference type="OrthoDB" id="9923564at2"/>
<dbReference type="AlphaFoldDB" id="A0A1H8JHR3"/>
<evidence type="ECO:0000313" key="4">
    <source>
        <dbReference type="Proteomes" id="UP000683429"/>
    </source>
</evidence>
<reference evidence="2 3" key="1">
    <citation type="submission" date="2016-10" db="EMBL/GenBank/DDBJ databases">
        <authorList>
            <person name="de Groot N.N."/>
        </authorList>
    </citation>
    <scope>NUCLEOTIDE SEQUENCE [LARGE SCALE GENOMIC DNA]</scope>
    <source>
        <strain evidence="2 3">CGMCC 1.10238</strain>
    </source>
</reference>
<evidence type="ECO:0000313" key="1">
    <source>
        <dbReference type="EMBL" id="QWU13368.1"/>
    </source>
</evidence>
<organism evidence="2 3">
    <name type="scientific">Paenibacillus sophorae</name>
    <dbReference type="NCBI Taxonomy" id="1333845"/>
    <lineage>
        <taxon>Bacteria</taxon>
        <taxon>Bacillati</taxon>
        <taxon>Bacillota</taxon>
        <taxon>Bacilli</taxon>
        <taxon>Bacillales</taxon>
        <taxon>Paenibacillaceae</taxon>
        <taxon>Paenibacillus</taxon>
    </lineage>
</organism>
<keyword evidence="4" id="KW-1185">Reference proteome</keyword>
<evidence type="ECO:0000313" key="3">
    <source>
        <dbReference type="Proteomes" id="UP000198809"/>
    </source>
</evidence>
<name>A0A1H8JHR3_9BACL</name>
<dbReference type="Proteomes" id="UP000683429">
    <property type="component" value="Chromosome"/>
</dbReference>